<protein>
    <submittedName>
        <fullName evidence="2">Acetyltransferase (GNAT) family protein</fullName>
    </submittedName>
</protein>
<dbReference type="PANTHER" id="PTHR47237">
    <property type="entry name" value="SLL0310 PROTEIN"/>
    <property type="match status" value="1"/>
</dbReference>
<reference evidence="2 4" key="1">
    <citation type="submission" date="2018-05" db="EMBL/GenBank/DDBJ databases">
        <title>Genomic Encyclopedia of Type Strains, Phase IV (KMG-IV): sequencing the most valuable type-strain genomes for metagenomic binning, comparative biology and taxonomic classification.</title>
        <authorList>
            <person name="Goeker M."/>
        </authorList>
    </citation>
    <scope>NUCLEOTIDE SEQUENCE [LARGE SCALE GENOMIC DNA]</scope>
    <source>
        <strain evidence="3 5">DSM 45479</strain>
        <strain evidence="2 4">DSM 45480</strain>
    </source>
</reference>
<keyword evidence="5" id="KW-1185">Reference proteome</keyword>
<proteinExistence type="predicted"/>
<gene>
    <name evidence="3" type="ORF">C8D87_10753</name>
    <name evidence="2" type="ORF">C8D88_11621</name>
</gene>
<evidence type="ECO:0000313" key="3">
    <source>
        <dbReference type="EMBL" id="RAS62907.1"/>
    </source>
</evidence>
<evidence type="ECO:0000259" key="1">
    <source>
        <dbReference type="PROSITE" id="PS51186"/>
    </source>
</evidence>
<dbReference type="Proteomes" id="UP000248714">
    <property type="component" value="Unassembled WGS sequence"/>
</dbReference>
<accession>A0A316HK49</accession>
<keyword evidence="2" id="KW-0808">Transferase</keyword>
<dbReference type="InterPro" id="IPR052729">
    <property type="entry name" value="Acyl/Acetyltrans_Enzymes"/>
</dbReference>
<dbReference type="PROSITE" id="PS51186">
    <property type="entry name" value="GNAT"/>
    <property type="match status" value="1"/>
</dbReference>
<dbReference type="InterPro" id="IPR041496">
    <property type="entry name" value="YitH/HolE_GNAT"/>
</dbReference>
<dbReference type="InterPro" id="IPR000182">
    <property type="entry name" value="GNAT_dom"/>
</dbReference>
<dbReference type="Proteomes" id="UP000246005">
    <property type="component" value="Unassembled WGS sequence"/>
</dbReference>
<dbReference type="SUPFAM" id="SSF55729">
    <property type="entry name" value="Acyl-CoA N-acyltransferases (Nat)"/>
    <property type="match status" value="1"/>
</dbReference>
<dbReference type="Gene3D" id="3.40.630.30">
    <property type="match status" value="1"/>
</dbReference>
<dbReference type="PANTHER" id="PTHR47237:SF2">
    <property type="entry name" value="BLL4206 PROTEIN"/>
    <property type="match status" value="1"/>
</dbReference>
<dbReference type="AlphaFoldDB" id="A0A316HK49"/>
<comment type="caution">
    <text evidence="2">The sequence shown here is derived from an EMBL/GenBank/DDBJ whole genome shotgun (WGS) entry which is preliminary data.</text>
</comment>
<sequence>MLVRPKMGGYRIAHRVCSGAVEIRRLGVDDIPECMKLITDRGWAWTPAQWELMLELGPGWGAFDSTGLLGTALTTPYPEMQAISGVLVASWAGRRGIGTRLMSNILDIGASTLYATSMGEPLYTRLGFHPVGATTEYQGVLRAAPGVTRAATPADLDLLVALDHEVSGFTRPLLWERMLDPTTPYTVRMSESGVIATRPSPVGSIIGPLIAPSASVACGMISDVAVGAGQVRVNTDNAEVGAFLLEQDFEKLGGGCTLMVRGAANVPGDRSRYFVPASHALG</sequence>
<dbReference type="GO" id="GO:0016747">
    <property type="term" value="F:acyltransferase activity, transferring groups other than amino-acyl groups"/>
    <property type="evidence" value="ECO:0007669"/>
    <property type="project" value="InterPro"/>
</dbReference>
<evidence type="ECO:0000313" key="2">
    <source>
        <dbReference type="EMBL" id="PWK81611.1"/>
    </source>
</evidence>
<organism evidence="2 4">
    <name type="scientific">Lentzea atacamensis</name>
    <dbReference type="NCBI Taxonomy" id="531938"/>
    <lineage>
        <taxon>Bacteria</taxon>
        <taxon>Bacillati</taxon>
        <taxon>Actinomycetota</taxon>
        <taxon>Actinomycetes</taxon>
        <taxon>Pseudonocardiales</taxon>
        <taxon>Pseudonocardiaceae</taxon>
        <taxon>Lentzea</taxon>
    </lineage>
</organism>
<feature type="domain" description="N-acetyltransferase" evidence="1">
    <location>
        <begin position="21"/>
        <end position="155"/>
    </location>
</feature>
<dbReference type="Gene3D" id="3.40.630.90">
    <property type="match status" value="1"/>
</dbReference>
<dbReference type="Pfam" id="PF18014">
    <property type="entry name" value="Acetyltransf_18"/>
    <property type="match status" value="1"/>
</dbReference>
<evidence type="ECO:0000313" key="5">
    <source>
        <dbReference type="Proteomes" id="UP000248714"/>
    </source>
</evidence>
<evidence type="ECO:0000313" key="4">
    <source>
        <dbReference type="Proteomes" id="UP000246005"/>
    </source>
</evidence>
<dbReference type="EMBL" id="QLTT01000007">
    <property type="protein sequence ID" value="RAS62907.1"/>
    <property type="molecule type" value="Genomic_DNA"/>
</dbReference>
<name>A0A316HK49_9PSEU</name>
<dbReference type="InterPro" id="IPR016181">
    <property type="entry name" value="Acyl_CoA_acyltransferase"/>
</dbReference>
<dbReference type="EMBL" id="QGHB01000016">
    <property type="protein sequence ID" value="PWK81611.1"/>
    <property type="molecule type" value="Genomic_DNA"/>
</dbReference>